<keyword evidence="2" id="KW-1185">Reference proteome</keyword>
<comment type="caution">
    <text evidence="1">The sequence shown here is derived from an EMBL/GenBank/DDBJ whole genome shotgun (WGS) entry which is preliminary data.</text>
</comment>
<organism evidence="1 2">
    <name type="scientific">Tuber magnatum</name>
    <name type="common">white Piedmont truffle</name>
    <dbReference type="NCBI Taxonomy" id="42249"/>
    <lineage>
        <taxon>Eukaryota</taxon>
        <taxon>Fungi</taxon>
        <taxon>Dikarya</taxon>
        <taxon>Ascomycota</taxon>
        <taxon>Pezizomycotina</taxon>
        <taxon>Pezizomycetes</taxon>
        <taxon>Pezizales</taxon>
        <taxon>Tuberaceae</taxon>
        <taxon>Tuber</taxon>
    </lineage>
</organism>
<name>A0A317SHW0_9PEZI</name>
<protein>
    <submittedName>
        <fullName evidence="1">Uncharacterized protein</fullName>
    </submittedName>
</protein>
<dbReference type="OrthoDB" id="10264870at2759"/>
<dbReference type="STRING" id="42249.A0A317SHW0"/>
<reference evidence="1 2" key="1">
    <citation type="submission" date="2018-03" db="EMBL/GenBank/DDBJ databases">
        <title>Genomes of Pezizomycetes fungi and the evolution of truffles.</title>
        <authorList>
            <person name="Murat C."/>
            <person name="Payen T."/>
            <person name="Noel B."/>
            <person name="Kuo A."/>
            <person name="Martin F.M."/>
        </authorList>
    </citation>
    <scope>NUCLEOTIDE SEQUENCE [LARGE SCALE GENOMIC DNA]</scope>
    <source>
        <strain evidence="1">091103-1</strain>
    </source>
</reference>
<dbReference type="AlphaFoldDB" id="A0A317SHW0"/>
<gene>
    <name evidence="1" type="ORF">C7212DRAFT_330215</name>
</gene>
<accession>A0A317SHW0</accession>
<dbReference type="InterPro" id="IPR024738">
    <property type="entry name" value="Hfi1/Tada1"/>
</dbReference>
<dbReference type="EMBL" id="PYWC01000069">
    <property type="protein sequence ID" value="PWW74025.1"/>
    <property type="molecule type" value="Genomic_DNA"/>
</dbReference>
<dbReference type="Pfam" id="PF12767">
    <property type="entry name" value="SAGA-Tad1"/>
    <property type="match status" value="1"/>
</dbReference>
<dbReference type="GO" id="GO:0070461">
    <property type="term" value="C:SAGA-type complex"/>
    <property type="evidence" value="ECO:0007669"/>
    <property type="project" value="InterPro"/>
</dbReference>
<dbReference type="Proteomes" id="UP000246991">
    <property type="component" value="Unassembled WGS sequence"/>
</dbReference>
<evidence type="ECO:0000313" key="1">
    <source>
        <dbReference type="EMBL" id="PWW74025.1"/>
    </source>
</evidence>
<sequence>MYGNSSRDLPPTDVAAWVSATDKPSAPSKMPAGDVNEKRLKKEVMAISARERRRIKEVPMPVCSYSTSRCSWGDY</sequence>
<evidence type="ECO:0000313" key="2">
    <source>
        <dbReference type="Proteomes" id="UP000246991"/>
    </source>
</evidence>
<proteinExistence type="predicted"/>